<protein>
    <submittedName>
        <fullName evidence="1">Uncharacterized protein</fullName>
    </submittedName>
</protein>
<evidence type="ECO:0000313" key="1">
    <source>
        <dbReference type="EMBL" id="GBP94598.1"/>
    </source>
</evidence>
<proteinExistence type="predicted"/>
<name>A0A4C2A3F4_EUMVA</name>
<dbReference type="PANTHER" id="PTHR46409:SF1">
    <property type="entry name" value="HTH PSQ-TYPE DOMAIN-CONTAINING PROTEIN"/>
    <property type="match status" value="1"/>
</dbReference>
<dbReference type="OrthoDB" id="6617942at2759"/>
<reference evidence="1 2" key="1">
    <citation type="journal article" date="2019" name="Commun. Biol.">
        <title>The bagworm genome reveals a unique fibroin gene that provides high tensile strength.</title>
        <authorList>
            <person name="Kono N."/>
            <person name="Nakamura H."/>
            <person name="Ohtoshi R."/>
            <person name="Tomita M."/>
            <person name="Numata K."/>
            <person name="Arakawa K."/>
        </authorList>
    </citation>
    <scope>NUCLEOTIDE SEQUENCE [LARGE SCALE GENOMIC DNA]</scope>
</reference>
<dbReference type="Proteomes" id="UP000299102">
    <property type="component" value="Unassembled WGS sequence"/>
</dbReference>
<sequence>MESMQVSLVFRLAEGGQRQPNNLEKMNEFTILQELKAVIDLVIQRNAYFAHPENLLLAILTDGQKHKEHLQLGRILKTRSSPTTGKLPRTFEIPKLNFDAKCYIDLINWKETYFDPPILRNETNDNRDNREKR</sequence>
<keyword evidence="2" id="KW-1185">Reference proteome</keyword>
<dbReference type="PANTHER" id="PTHR46409">
    <property type="entry name" value="HTH PSQ-TYPE DOMAIN-CONTAINING PROTEIN"/>
    <property type="match status" value="1"/>
</dbReference>
<accession>A0A4C2A3F4</accession>
<evidence type="ECO:0000313" key="2">
    <source>
        <dbReference type="Proteomes" id="UP000299102"/>
    </source>
</evidence>
<gene>
    <name evidence="1" type="ORF">EVAR_65923_1</name>
</gene>
<organism evidence="1 2">
    <name type="scientific">Eumeta variegata</name>
    <name type="common">Bagworm moth</name>
    <name type="synonym">Eumeta japonica</name>
    <dbReference type="NCBI Taxonomy" id="151549"/>
    <lineage>
        <taxon>Eukaryota</taxon>
        <taxon>Metazoa</taxon>
        <taxon>Ecdysozoa</taxon>
        <taxon>Arthropoda</taxon>
        <taxon>Hexapoda</taxon>
        <taxon>Insecta</taxon>
        <taxon>Pterygota</taxon>
        <taxon>Neoptera</taxon>
        <taxon>Endopterygota</taxon>
        <taxon>Lepidoptera</taxon>
        <taxon>Glossata</taxon>
        <taxon>Ditrysia</taxon>
        <taxon>Tineoidea</taxon>
        <taxon>Psychidae</taxon>
        <taxon>Oiketicinae</taxon>
        <taxon>Eumeta</taxon>
    </lineage>
</organism>
<comment type="caution">
    <text evidence="1">The sequence shown here is derived from an EMBL/GenBank/DDBJ whole genome shotgun (WGS) entry which is preliminary data.</text>
</comment>
<dbReference type="AlphaFoldDB" id="A0A4C2A3F4"/>
<dbReference type="EMBL" id="BGZK01002525">
    <property type="protein sequence ID" value="GBP94598.1"/>
    <property type="molecule type" value="Genomic_DNA"/>
</dbReference>